<dbReference type="GO" id="GO:0009307">
    <property type="term" value="P:DNA restriction-modification system"/>
    <property type="evidence" value="ECO:0007669"/>
    <property type="project" value="InterPro"/>
</dbReference>
<dbReference type="GO" id="GO:0006298">
    <property type="term" value="P:mismatch repair"/>
    <property type="evidence" value="ECO:0007669"/>
    <property type="project" value="TreeGrafter"/>
</dbReference>
<keyword evidence="1 4" id="KW-0489">Methyltransferase</keyword>
<evidence type="ECO:0000256" key="3">
    <source>
        <dbReference type="ARBA" id="ARBA00022691"/>
    </source>
</evidence>
<proteinExistence type="predicted"/>
<name>A0AB73RJG3_PSESS</name>
<dbReference type="PANTHER" id="PTHR30481:SF4">
    <property type="entry name" value="SITE-SPECIFIC DNA-METHYLTRANSFERASE (ADENINE-SPECIFIC)"/>
    <property type="match status" value="1"/>
</dbReference>
<dbReference type="GO" id="GO:0043565">
    <property type="term" value="F:sequence-specific DNA binding"/>
    <property type="evidence" value="ECO:0007669"/>
    <property type="project" value="TreeGrafter"/>
</dbReference>
<keyword evidence="3" id="KW-0949">S-adenosyl-L-methionine</keyword>
<sequence length="226" mass="26423">MRYPGGKGKCYQRLINMMPPHQTFIETHLGAGAVMRNKRPATRNIGIDIDPDVHTMWQSPDLEHVCELITSDASSYLASYSFKGDELVYADPPYVTKTRRRSRIYRFEYDDDMHLHLLDTLLALPCKVMISGYDNALYNDKLVSWGKTAFMAKTHTDVREECVWMNYPVPHELHDTRYLGDTFRERQTIARRQARLKDRIESMHPVERTDFIRWLTETYGSTLEAV</sequence>
<gene>
    <name evidence="4" type="ORF">CC205_16350</name>
</gene>
<organism evidence="4 5">
    <name type="scientific">Pseudomonas savastanoi pv. nerii</name>
    <dbReference type="NCBI Taxonomy" id="360921"/>
    <lineage>
        <taxon>Bacteria</taxon>
        <taxon>Pseudomonadati</taxon>
        <taxon>Pseudomonadota</taxon>
        <taxon>Gammaproteobacteria</taxon>
        <taxon>Pseudomonadales</taxon>
        <taxon>Pseudomonadaceae</taxon>
        <taxon>Pseudomonas</taxon>
    </lineage>
</organism>
<keyword evidence="2" id="KW-0808">Transferase</keyword>
<evidence type="ECO:0000256" key="2">
    <source>
        <dbReference type="ARBA" id="ARBA00022679"/>
    </source>
</evidence>
<evidence type="ECO:0000256" key="1">
    <source>
        <dbReference type="ARBA" id="ARBA00022603"/>
    </source>
</evidence>
<comment type="caution">
    <text evidence="4">The sequence shown here is derived from an EMBL/GenBank/DDBJ whole genome shotgun (WGS) entry which is preliminary data.</text>
</comment>
<dbReference type="InterPro" id="IPR012327">
    <property type="entry name" value="MeTrfase_D12"/>
</dbReference>
<dbReference type="EMBL" id="NIAY01000072">
    <property type="protein sequence ID" value="PAB31424.1"/>
    <property type="molecule type" value="Genomic_DNA"/>
</dbReference>
<dbReference type="PANTHER" id="PTHR30481">
    <property type="entry name" value="DNA ADENINE METHYLASE"/>
    <property type="match status" value="1"/>
</dbReference>
<dbReference type="GO" id="GO:1904047">
    <property type="term" value="F:S-adenosyl-L-methionine binding"/>
    <property type="evidence" value="ECO:0007669"/>
    <property type="project" value="TreeGrafter"/>
</dbReference>
<accession>A0AB73RJG3</accession>
<reference evidence="4 5" key="1">
    <citation type="submission" date="2017-05" db="EMBL/GenBank/DDBJ databases">
        <title>Comparative genomic of Pseudomonas savastanoi pathovars.</title>
        <authorList>
            <person name="Pintado A."/>
            <person name="Moreno-Perez A."/>
            <person name="Caballo-Ponce E."/>
            <person name="Murillo J."/>
            <person name="Bardaji L."/>
            <person name="Cerboneschi M."/>
            <person name="Rodriguez-Palenzuela P."/>
            <person name="Ramos C."/>
            <person name="Tegli S."/>
        </authorList>
    </citation>
    <scope>NUCLEOTIDE SEQUENCE [LARGE SCALE GENOMIC DNA]</scope>
    <source>
        <strain evidence="4 5">ESC 23</strain>
    </source>
</reference>
<protein>
    <submittedName>
        <fullName evidence="4">DNA methylase</fullName>
    </submittedName>
</protein>
<dbReference type="AlphaFoldDB" id="A0AB73RJG3"/>
<dbReference type="SUPFAM" id="SSF53335">
    <property type="entry name" value="S-adenosyl-L-methionine-dependent methyltransferases"/>
    <property type="match status" value="1"/>
</dbReference>
<dbReference type="GO" id="GO:0009007">
    <property type="term" value="F:site-specific DNA-methyltransferase (adenine-specific) activity"/>
    <property type="evidence" value="ECO:0007669"/>
    <property type="project" value="UniProtKB-EC"/>
</dbReference>
<evidence type="ECO:0000313" key="5">
    <source>
        <dbReference type="Proteomes" id="UP000216306"/>
    </source>
</evidence>
<dbReference type="Gene3D" id="3.40.50.150">
    <property type="entry name" value="Vaccinia Virus protein VP39"/>
    <property type="match status" value="1"/>
</dbReference>
<dbReference type="GO" id="GO:0032259">
    <property type="term" value="P:methylation"/>
    <property type="evidence" value="ECO:0007669"/>
    <property type="project" value="UniProtKB-KW"/>
</dbReference>
<evidence type="ECO:0000313" key="4">
    <source>
        <dbReference type="EMBL" id="PAB31424.1"/>
    </source>
</evidence>
<dbReference type="InterPro" id="IPR029063">
    <property type="entry name" value="SAM-dependent_MTases_sf"/>
</dbReference>
<dbReference type="Proteomes" id="UP000216306">
    <property type="component" value="Unassembled WGS sequence"/>
</dbReference>